<dbReference type="GO" id="GO:0008764">
    <property type="term" value="F:UDP-N-acetylmuramoylalanine-D-glutamate ligase activity"/>
    <property type="evidence" value="ECO:0007669"/>
    <property type="project" value="UniProtKB-EC"/>
</dbReference>
<dbReference type="InterPro" id="IPR013221">
    <property type="entry name" value="Mur_ligase_cen"/>
</dbReference>
<keyword evidence="7 8" id="KW-0131">Cell cycle</keyword>
<keyword evidence="7 8" id="KW-0573">Peptidoglycan synthesis</keyword>
<comment type="subcellular location">
    <subcellularLocation>
        <location evidence="1 7 8">Cytoplasm</location>
    </subcellularLocation>
</comment>
<dbReference type="PANTHER" id="PTHR43692">
    <property type="entry name" value="UDP-N-ACETYLMURAMOYLALANINE--D-GLUTAMATE LIGASE"/>
    <property type="match status" value="1"/>
</dbReference>
<feature type="domain" description="Mur ligase C-terminal" evidence="9">
    <location>
        <begin position="300"/>
        <end position="413"/>
    </location>
</feature>
<comment type="catalytic activity">
    <reaction evidence="7 8">
        <text>UDP-N-acetyl-alpha-D-muramoyl-L-alanine + D-glutamate + ATP = UDP-N-acetyl-alpha-D-muramoyl-L-alanyl-D-glutamate + ADP + phosphate + H(+)</text>
        <dbReference type="Rhea" id="RHEA:16429"/>
        <dbReference type="ChEBI" id="CHEBI:15378"/>
        <dbReference type="ChEBI" id="CHEBI:29986"/>
        <dbReference type="ChEBI" id="CHEBI:30616"/>
        <dbReference type="ChEBI" id="CHEBI:43474"/>
        <dbReference type="ChEBI" id="CHEBI:83898"/>
        <dbReference type="ChEBI" id="CHEBI:83900"/>
        <dbReference type="ChEBI" id="CHEBI:456216"/>
        <dbReference type="EC" id="6.3.2.9"/>
    </reaction>
</comment>
<dbReference type="Gene3D" id="3.40.50.720">
    <property type="entry name" value="NAD(P)-binding Rossmann-like Domain"/>
    <property type="match status" value="1"/>
</dbReference>
<dbReference type="NCBIfam" id="TIGR01087">
    <property type="entry name" value="murD"/>
    <property type="match status" value="1"/>
</dbReference>
<comment type="function">
    <text evidence="7 8">Cell wall formation. Catalyzes the addition of glutamate to the nucleotide precursor UDP-N-acetylmuramoyl-L-alanine (UMA).</text>
</comment>
<dbReference type="InterPro" id="IPR036615">
    <property type="entry name" value="Mur_ligase_C_dom_sf"/>
</dbReference>
<dbReference type="InterPro" id="IPR036565">
    <property type="entry name" value="Mur-like_cat_sf"/>
</dbReference>
<feature type="domain" description="Mur ligase central" evidence="10">
    <location>
        <begin position="108"/>
        <end position="278"/>
    </location>
</feature>
<evidence type="ECO:0000313" key="12">
    <source>
        <dbReference type="Proteomes" id="UP001521137"/>
    </source>
</evidence>
<evidence type="ECO:0000256" key="2">
    <source>
        <dbReference type="ARBA" id="ARBA00004752"/>
    </source>
</evidence>
<comment type="similarity">
    <text evidence="7">Belongs to the MurCDEF family.</text>
</comment>
<evidence type="ECO:0000256" key="3">
    <source>
        <dbReference type="ARBA" id="ARBA00022490"/>
    </source>
</evidence>
<keyword evidence="6 7" id="KW-0067">ATP-binding</keyword>
<dbReference type="Pfam" id="PF02875">
    <property type="entry name" value="Mur_ligase_C"/>
    <property type="match status" value="1"/>
</dbReference>
<gene>
    <name evidence="7 11" type="primary">murD</name>
    <name evidence="11" type="ORF">L0668_10830</name>
</gene>
<evidence type="ECO:0000256" key="8">
    <source>
        <dbReference type="RuleBase" id="RU003664"/>
    </source>
</evidence>
<keyword evidence="4 7" id="KW-0436">Ligase</keyword>
<dbReference type="SUPFAM" id="SSF53623">
    <property type="entry name" value="MurD-like peptide ligases, catalytic domain"/>
    <property type="match status" value="1"/>
</dbReference>
<dbReference type="HAMAP" id="MF_00639">
    <property type="entry name" value="MurD"/>
    <property type="match status" value="1"/>
</dbReference>
<dbReference type="RefSeq" id="WP_235312496.1">
    <property type="nucleotide sequence ID" value="NZ_JAKGAS010000005.1"/>
</dbReference>
<keyword evidence="7 8" id="KW-0961">Cell wall biogenesis/degradation</keyword>
<comment type="pathway">
    <text evidence="2 7 8">Cell wall biogenesis; peptidoglycan biosynthesis.</text>
</comment>
<keyword evidence="7 8" id="KW-0133">Cell shape</keyword>
<keyword evidence="12" id="KW-1185">Reference proteome</keyword>
<feature type="binding site" evidence="7">
    <location>
        <begin position="110"/>
        <end position="116"/>
    </location>
    <ligand>
        <name>ATP</name>
        <dbReference type="ChEBI" id="CHEBI:30616"/>
    </ligand>
</feature>
<evidence type="ECO:0000256" key="7">
    <source>
        <dbReference type="HAMAP-Rule" id="MF_00639"/>
    </source>
</evidence>
<keyword evidence="7 8" id="KW-0132">Cell division</keyword>
<evidence type="ECO:0000313" key="11">
    <source>
        <dbReference type="EMBL" id="MCF2948601.1"/>
    </source>
</evidence>
<keyword evidence="5 7" id="KW-0547">Nucleotide-binding</keyword>
<dbReference type="InterPro" id="IPR005762">
    <property type="entry name" value="MurD"/>
</dbReference>
<dbReference type="Gene3D" id="3.40.1190.10">
    <property type="entry name" value="Mur-like, catalytic domain"/>
    <property type="match status" value="1"/>
</dbReference>
<name>A0ABS9D6P7_9ALTE</name>
<reference evidence="11 12" key="1">
    <citation type="submission" date="2022-01" db="EMBL/GenBank/DDBJ databases">
        <title>Paraglaciecola sp. G1-23.</title>
        <authorList>
            <person name="Jin M.S."/>
            <person name="Han D.M."/>
            <person name="Kim H.M."/>
            <person name="Jeon C.O."/>
        </authorList>
    </citation>
    <scope>NUCLEOTIDE SEQUENCE [LARGE SCALE GENOMIC DNA]</scope>
    <source>
        <strain evidence="11 12">G1-23</strain>
    </source>
</reference>
<accession>A0ABS9D6P7</accession>
<evidence type="ECO:0000256" key="1">
    <source>
        <dbReference type="ARBA" id="ARBA00004496"/>
    </source>
</evidence>
<evidence type="ECO:0000256" key="5">
    <source>
        <dbReference type="ARBA" id="ARBA00022741"/>
    </source>
</evidence>
<dbReference type="SUPFAM" id="SSF51984">
    <property type="entry name" value="MurCD N-terminal domain"/>
    <property type="match status" value="1"/>
</dbReference>
<evidence type="ECO:0000259" key="10">
    <source>
        <dbReference type="Pfam" id="PF08245"/>
    </source>
</evidence>
<keyword evidence="3 7" id="KW-0963">Cytoplasm</keyword>
<dbReference type="InterPro" id="IPR004101">
    <property type="entry name" value="Mur_ligase_C"/>
</dbReference>
<dbReference type="Pfam" id="PF08245">
    <property type="entry name" value="Mur_ligase_M"/>
    <property type="match status" value="1"/>
</dbReference>
<evidence type="ECO:0000256" key="4">
    <source>
        <dbReference type="ARBA" id="ARBA00022598"/>
    </source>
</evidence>
<organism evidence="11 12">
    <name type="scientific">Paraglaciecola algarum</name>
    <dbReference type="NCBI Taxonomy" id="3050085"/>
    <lineage>
        <taxon>Bacteria</taxon>
        <taxon>Pseudomonadati</taxon>
        <taxon>Pseudomonadota</taxon>
        <taxon>Gammaproteobacteria</taxon>
        <taxon>Alteromonadales</taxon>
        <taxon>Alteromonadaceae</taxon>
        <taxon>Paraglaciecola</taxon>
    </lineage>
</organism>
<evidence type="ECO:0000256" key="6">
    <source>
        <dbReference type="ARBA" id="ARBA00022840"/>
    </source>
</evidence>
<dbReference type="SUPFAM" id="SSF53244">
    <property type="entry name" value="MurD-like peptide ligases, peptide-binding domain"/>
    <property type="match status" value="1"/>
</dbReference>
<comment type="caution">
    <text evidence="11">The sequence shown here is derived from an EMBL/GenBank/DDBJ whole genome shotgun (WGS) entry which is preliminary data.</text>
</comment>
<proteinExistence type="inferred from homology"/>
<sequence length="438" mass="46659">MTSLVLANKNIVVVGLGLTGQSCLRFLSAKGANLVAMDSRESLNIELDVPVILGELDIKLLLNADLVVVSPGVNLNTPVFKQVIEAGVKVIGDIEIFAQFNTKPVIAITGSNGKTTVTHLVAAMCKQAGKKVLMGGNVGVPVLDLLDQDADIFVLELSSFQLDTTYSLQPLVATVLNVSEDHLDRHGDLFSYQQAKLKIFDNAQVSVINRDDALAHPIDESKITEALTFGLSASEQGFSWDPEKQHILLDGQSFLSSQKCLLVGQHNMLNIQAAAALALSAGIDQASIKLAATEFNGLPHRCQTVSVHNNVRWINDSKATNVGATLAAIYGLRASIQGKLILIAGGDGKGADFSPLAEVLQNSVEVLITFGRDGHQIAALKEGTFQVNNLTEAVQLAAQHVAVNDVVLLSPACASLDMFTNYQERGECFAQAVKELAA</sequence>
<evidence type="ECO:0000259" key="9">
    <source>
        <dbReference type="Pfam" id="PF02875"/>
    </source>
</evidence>
<dbReference type="EC" id="6.3.2.9" evidence="7 8"/>
<dbReference type="EMBL" id="JAKGAS010000005">
    <property type="protein sequence ID" value="MCF2948601.1"/>
    <property type="molecule type" value="Genomic_DNA"/>
</dbReference>
<dbReference type="Proteomes" id="UP001521137">
    <property type="component" value="Unassembled WGS sequence"/>
</dbReference>
<dbReference type="Pfam" id="PF21799">
    <property type="entry name" value="MurD-like_N"/>
    <property type="match status" value="1"/>
</dbReference>
<protein>
    <recommendedName>
        <fullName evidence="7 8">UDP-N-acetylmuramoylalanine--D-glutamate ligase</fullName>
        <ecNumber evidence="7 8">6.3.2.9</ecNumber>
    </recommendedName>
    <alternativeName>
        <fullName evidence="7">D-glutamic acid-adding enzyme</fullName>
    </alternativeName>
    <alternativeName>
        <fullName evidence="7">UDP-N-acetylmuramoyl-L-alanyl-D-glutamate synthetase</fullName>
    </alternativeName>
</protein>
<dbReference type="PANTHER" id="PTHR43692:SF1">
    <property type="entry name" value="UDP-N-ACETYLMURAMOYLALANINE--D-GLUTAMATE LIGASE"/>
    <property type="match status" value="1"/>
</dbReference>
<dbReference type="Gene3D" id="3.90.190.20">
    <property type="entry name" value="Mur ligase, C-terminal domain"/>
    <property type="match status" value="1"/>
</dbReference>